<evidence type="ECO:0000256" key="1">
    <source>
        <dbReference type="ARBA" id="ARBA00004721"/>
    </source>
</evidence>
<dbReference type="SUPFAM" id="SSF53474">
    <property type="entry name" value="alpha/beta-Hydrolases"/>
    <property type="match status" value="1"/>
</dbReference>
<dbReference type="PROSITE" id="PS52004">
    <property type="entry name" value="KS3_2"/>
    <property type="match status" value="1"/>
</dbReference>
<keyword evidence="2" id="KW-0596">Phosphopantetheine</keyword>
<dbReference type="Gene3D" id="3.30.70.3290">
    <property type="match status" value="1"/>
</dbReference>
<evidence type="ECO:0000313" key="12">
    <source>
        <dbReference type="EMBL" id="KAK3360978.1"/>
    </source>
</evidence>
<dbReference type="InterPro" id="IPR013217">
    <property type="entry name" value="Methyltransf_12"/>
</dbReference>
<feature type="region of interest" description="N-terminal hotdog fold" evidence="7">
    <location>
        <begin position="1359"/>
        <end position="1494"/>
    </location>
</feature>
<evidence type="ECO:0000256" key="2">
    <source>
        <dbReference type="ARBA" id="ARBA00022450"/>
    </source>
</evidence>
<dbReference type="InterPro" id="IPR020806">
    <property type="entry name" value="PKS_PP-bd"/>
</dbReference>
<feature type="domain" description="Ketosynthase family 3 (KS3)" evidence="10">
    <location>
        <begin position="410"/>
        <end position="848"/>
    </location>
</feature>
<dbReference type="Gene3D" id="3.40.47.10">
    <property type="match status" value="1"/>
</dbReference>
<dbReference type="GO" id="GO:0016787">
    <property type="term" value="F:hydrolase activity"/>
    <property type="evidence" value="ECO:0007669"/>
    <property type="project" value="InterPro"/>
</dbReference>
<dbReference type="InterPro" id="IPR009081">
    <property type="entry name" value="PP-bd_ACP"/>
</dbReference>
<gene>
    <name evidence="12" type="ORF">B0T24DRAFT_120721</name>
</gene>
<dbReference type="Pfam" id="PF00326">
    <property type="entry name" value="Peptidase_S9"/>
    <property type="match status" value="1"/>
</dbReference>
<dbReference type="Pfam" id="PF02801">
    <property type="entry name" value="Ketoacyl-synt_C"/>
    <property type="match status" value="1"/>
</dbReference>
<feature type="region of interest" description="Disordered" evidence="8">
    <location>
        <begin position="2428"/>
        <end position="2454"/>
    </location>
</feature>
<dbReference type="SUPFAM" id="SSF53901">
    <property type="entry name" value="Thiolase-like"/>
    <property type="match status" value="1"/>
</dbReference>
<keyword evidence="4" id="KW-0489">Methyltransferase</keyword>
<dbReference type="InterPro" id="IPR041068">
    <property type="entry name" value="HTH_51"/>
</dbReference>
<keyword evidence="6" id="KW-0511">Multifunctional enzyme</keyword>
<dbReference type="Pfam" id="PF00109">
    <property type="entry name" value="ketoacyl-synt"/>
    <property type="match status" value="1"/>
</dbReference>
<keyword evidence="3" id="KW-0597">Phosphoprotein</keyword>
<dbReference type="GO" id="GO:0032259">
    <property type="term" value="P:methylation"/>
    <property type="evidence" value="ECO:0007669"/>
    <property type="project" value="UniProtKB-KW"/>
</dbReference>
<organism evidence="12 13">
    <name type="scientific">Lasiosphaeria ovina</name>
    <dbReference type="NCBI Taxonomy" id="92902"/>
    <lineage>
        <taxon>Eukaryota</taxon>
        <taxon>Fungi</taxon>
        <taxon>Dikarya</taxon>
        <taxon>Ascomycota</taxon>
        <taxon>Pezizomycotina</taxon>
        <taxon>Sordariomycetes</taxon>
        <taxon>Sordariomycetidae</taxon>
        <taxon>Sordariales</taxon>
        <taxon>Lasiosphaeriaceae</taxon>
        <taxon>Lasiosphaeria</taxon>
    </lineage>
</organism>
<dbReference type="PROSITE" id="PS00012">
    <property type="entry name" value="PHOSPHOPANTETHEINE"/>
    <property type="match status" value="1"/>
</dbReference>
<dbReference type="SUPFAM" id="SSF53335">
    <property type="entry name" value="S-adenosyl-L-methionine-dependent methyltransferases"/>
    <property type="match status" value="1"/>
</dbReference>
<evidence type="ECO:0000259" key="11">
    <source>
        <dbReference type="PROSITE" id="PS52019"/>
    </source>
</evidence>
<feature type="domain" description="PKS/mFAS DH" evidence="11">
    <location>
        <begin position="1359"/>
        <end position="1691"/>
    </location>
</feature>
<dbReference type="Pfam" id="PF16197">
    <property type="entry name" value="KAsynt_C_assoc"/>
    <property type="match status" value="1"/>
</dbReference>
<evidence type="ECO:0000256" key="8">
    <source>
        <dbReference type="SAM" id="MobiDB-lite"/>
    </source>
</evidence>
<dbReference type="SMART" id="SM00825">
    <property type="entry name" value="PKS_KS"/>
    <property type="match status" value="1"/>
</dbReference>
<dbReference type="InterPro" id="IPR036736">
    <property type="entry name" value="ACP-like_sf"/>
</dbReference>
<dbReference type="InterPro" id="IPR016036">
    <property type="entry name" value="Malonyl_transacylase_ACP-bd"/>
</dbReference>
<dbReference type="GO" id="GO:0044550">
    <property type="term" value="P:secondary metabolite biosynthetic process"/>
    <property type="evidence" value="ECO:0007669"/>
    <property type="project" value="UniProtKB-ARBA"/>
</dbReference>
<keyword evidence="5" id="KW-0808">Transferase</keyword>
<dbReference type="InterPro" id="IPR020841">
    <property type="entry name" value="PKS_Beta-ketoAc_synthase_dom"/>
</dbReference>
<reference evidence="12" key="2">
    <citation type="submission" date="2023-06" db="EMBL/GenBank/DDBJ databases">
        <authorList>
            <consortium name="Lawrence Berkeley National Laboratory"/>
            <person name="Haridas S."/>
            <person name="Hensen N."/>
            <person name="Bonometti L."/>
            <person name="Westerberg I."/>
            <person name="Brannstrom I.O."/>
            <person name="Guillou S."/>
            <person name="Cros-Aarteil S."/>
            <person name="Calhoun S."/>
            <person name="Kuo A."/>
            <person name="Mondo S."/>
            <person name="Pangilinan J."/>
            <person name="Riley R."/>
            <person name="Labutti K."/>
            <person name="Andreopoulos B."/>
            <person name="Lipzen A."/>
            <person name="Chen C."/>
            <person name="Yanf M."/>
            <person name="Daum C."/>
            <person name="Ng V."/>
            <person name="Clum A."/>
            <person name="Steindorff A."/>
            <person name="Ohm R."/>
            <person name="Martin F."/>
            <person name="Silar P."/>
            <person name="Natvig D."/>
            <person name="Lalanne C."/>
            <person name="Gautier V."/>
            <person name="Ament-Velasquez S.L."/>
            <person name="Kruys A."/>
            <person name="Hutchinson M.I."/>
            <person name="Powell A.J."/>
            <person name="Barry K."/>
            <person name="Miller A.N."/>
            <person name="Grigoriev I.V."/>
            <person name="Debuchy R."/>
            <person name="Gladieux P."/>
            <person name="Thoren M.H."/>
            <person name="Johannesson H."/>
        </authorList>
    </citation>
    <scope>NUCLEOTIDE SEQUENCE</scope>
    <source>
        <strain evidence="12">CBS 958.72</strain>
    </source>
</reference>
<dbReference type="InterPro" id="IPR042104">
    <property type="entry name" value="PKS_dehydratase_sf"/>
</dbReference>
<dbReference type="InterPro" id="IPR049900">
    <property type="entry name" value="PKS_mFAS_DH"/>
</dbReference>
<dbReference type="PROSITE" id="PS52019">
    <property type="entry name" value="PKS_MFAS_DH"/>
    <property type="match status" value="1"/>
</dbReference>
<comment type="pathway">
    <text evidence="1">Secondary metabolite biosynthesis; terpenoid biosynthesis.</text>
</comment>
<feature type="compositionally biased region" description="Polar residues" evidence="8">
    <location>
        <begin position="942"/>
        <end position="952"/>
    </location>
</feature>
<dbReference type="GO" id="GO:0006633">
    <property type="term" value="P:fatty acid biosynthetic process"/>
    <property type="evidence" value="ECO:0007669"/>
    <property type="project" value="TreeGrafter"/>
</dbReference>
<dbReference type="Pfam" id="PF00698">
    <property type="entry name" value="Acyl_transf_1"/>
    <property type="match status" value="1"/>
</dbReference>
<dbReference type="PANTHER" id="PTHR43775">
    <property type="entry name" value="FATTY ACID SYNTHASE"/>
    <property type="match status" value="1"/>
</dbReference>
<evidence type="ECO:0000256" key="4">
    <source>
        <dbReference type="ARBA" id="ARBA00022603"/>
    </source>
</evidence>
<evidence type="ECO:0000256" key="3">
    <source>
        <dbReference type="ARBA" id="ARBA00022553"/>
    </source>
</evidence>
<name>A0AAE0JSL3_9PEZI</name>
<dbReference type="InterPro" id="IPR006162">
    <property type="entry name" value="Ppantetheine_attach_site"/>
</dbReference>
<dbReference type="SMART" id="SM00827">
    <property type="entry name" value="PKS_AT"/>
    <property type="match status" value="1"/>
</dbReference>
<dbReference type="SUPFAM" id="SSF47336">
    <property type="entry name" value="ACP-like"/>
    <property type="match status" value="2"/>
</dbReference>
<feature type="domain" description="Carrier" evidence="9">
    <location>
        <begin position="1766"/>
        <end position="1840"/>
    </location>
</feature>
<dbReference type="PANTHER" id="PTHR43775:SF21">
    <property type="entry name" value="NON-REDUCING POLYKETIDE SYNTHASE AUSA-RELATED"/>
    <property type="match status" value="1"/>
</dbReference>
<protein>
    <recommendedName>
        <fullName evidence="14">S-adenosyl-L-methionine-dependent N-methyltransferase</fullName>
    </recommendedName>
</protein>
<dbReference type="PROSITE" id="PS50075">
    <property type="entry name" value="CARRIER"/>
    <property type="match status" value="2"/>
</dbReference>
<dbReference type="SMART" id="SM00823">
    <property type="entry name" value="PKS_PP"/>
    <property type="match status" value="2"/>
</dbReference>
<evidence type="ECO:0000259" key="9">
    <source>
        <dbReference type="PROSITE" id="PS50075"/>
    </source>
</evidence>
<accession>A0AAE0JSL3</accession>
<dbReference type="GO" id="GO:0008168">
    <property type="term" value="F:methyltransferase activity"/>
    <property type="evidence" value="ECO:0007669"/>
    <property type="project" value="UniProtKB-KW"/>
</dbReference>
<keyword evidence="13" id="KW-1185">Reference proteome</keyword>
<dbReference type="Proteomes" id="UP001287356">
    <property type="component" value="Unassembled WGS sequence"/>
</dbReference>
<reference evidence="12" key="1">
    <citation type="journal article" date="2023" name="Mol. Phylogenet. Evol.">
        <title>Genome-scale phylogeny and comparative genomics of the fungal order Sordariales.</title>
        <authorList>
            <person name="Hensen N."/>
            <person name="Bonometti L."/>
            <person name="Westerberg I."/>
            <person name="Brannstrom I.O."/>
            <person name="Guillou S."/>
            <person name="Cros-Aarteil S."/>
            <person name="Calhoun S."/>
            <person name="Haridas S."/>
            <person name="Kuo A."/>
            <person name="Mondo S."/>
            <person name="Pangilinan J."/>
            <person name="Riley R."/>
            <person name="LaButti K."/>
            <person name="Andreopoulos B."/>
            <person name="Lipzen A."/>
            <person name="Chen C."/>
            <person name="Yan M."/>
            <person name="Daum C."/>
            <person name="Ng V."/>
            <person name="Clum A."/>
            <person name="Steindorff A."/>
            <person name="Ohm R.A."/>
            <person name="Martin F."/>
            <person name="Silar P."/>
            <person name="Natvig D.O."/>
            <person name="Lalanne C."/>
            <person name="Gautier V."/>
            <person name="Ament-Velasquez S.L."/>
            <person name="Kruys A."/>
            <person name="Hutchinson M.I."/>
            <person name="Powell A.J."/>
            <person name="Barry K."/>
            <person name="Miller A.N."/>
            <person name="Grigoriev I.V."/>
            <person name="Debuchy R."/>
            <person name="Gladieux P."/>
            <person name="Hiltunen Thoren M."/>
            <person name="Johannesson H."/>
        </authorList>
    </citation>
    <scope>NUCLEOTIDE SEQUENCE</scope>
    <source>
        <strain evidence="12">CBS 958.72</strain>
    </source>
</reference>
<dbReference type="InterPro" id="IPR014030">
    <property type="entry name" value="Ketoacyl_synth_N"/>
</dbReference>
<dbReference type="InterPro" id="IPR050091">
    <property type="entry name" value="PKS_NRPS_Biosynth_Enz"/>
</dbReference>
<dbReference type="Pfam" id="PF00550">
    <property type="entry name" value="PP-binding"/>
    <property type="match status" value="2"/>
</dbReference>
<dbReference type="CDD" id="cd02440">
    <property type="entry name" value="AdoMet_MTases"/>
    <property type="match status" value="1"/>
</dbReference>
<dbReference type="GO" id="GO:0004312">
    <property type="term" value="F:fatty acid synthase activity"/>
    <property type="evidence" value="ECO:0007669"/>
    <property type="project" value="TreeGrafter"/>
</dbReference>
<dbReference type="InterPro" id="IPR013094">
    <property type="entry name" value="AB_hydrolase_3"/>
</dbReference>
<evidence type="ECO:0000256" key="7">
    <source>
        <dbReference type="PROSITE-ProRule" id="PRU01363"/>
    </source>
</evidence>
<feature type="region of interest" description="C-terminal hotdog fold" evidence="7">
    <location>
        <begin position="1528"/>
        <end position="1691"/>
    </location>
</feature>
<dbReference type="Gene3D" id="3.10.129.110">
    <property type="entry name" value="Polyketide synthase dehydratase"/>
    <property type="match status" value="1"/>
</dbReference>
<feature type="region of interest" description="Disordered" evidence="8">
    <location>
        <begin position="390"/>
        <end position="409"/>
    </location>
</feature>
<feature type="active site" description="Proton donor; for dehydratase activity" evidence="7">
    <location>
        <position position="1594"/>
    </location>
</feature>
<dbReference type="SMART" id="SM00826">
    <property type="entry name" value="PKS_DH"/>
    <property type="match status" value="1"/>
</dbReference>
<dbReference type="Pfam" id="PF18558">
    <property type="entry name" value="HTH_51"/>
    <property type="match status" value="1"/>
</dbReference>
<feature type="compositionally biased region" description="Polar residues" evidence="8">
    <location>
        <begin position="390"/>
        <end position="406"/>
    </location>
</feature>
<dbReference type="Gene3D" id="3.40.50.1820">
    <property type="entry name" value="alpha/beta hydrolase"/>
    <property type="match status" value="1"/>
</dbReference>
<comment type="caution">
    <text evidence="12">The sequence shown here is derived from an EMBL/GenBank/DDBJ whole genome shotgun (WGS) entry which is preliminary data.</text>
</comment>
<dbReference type="InterPro" id="IPR001227">
    <property type="entry name" value="Ac_transferase_dom_sf"/>
</dbReference>
<dbReference type="EMBL" id="JAULSN010000013">
    <property type="protein sequence ID" value="KAK3360978.1"/>
    <property type="molecule type" value="Genomic_DNA"/>
</dbReference>
<dbReference type="SUPFAM" id="SSF52151">
    <property type="entry name" value="FabD/lysophospholipase-like"/>
    <property type="match status" value="1"/>
</dbReference>
<dbReference type="Gene3D" id="3.40.50.150">
    <property type="entry name" value="Vaccinia Virus protein VP39"/>
    <property type="match status" value="1"/>
</dbReference>
<dbReference type="InterPro" id="IPR049552">
    <property type="entry name" value="PKS_DH_N"/>
</dbReference>
<feature type="active site" description="Proton acceptor; for dehydratase activity" evidence="7">
    <location>
        <position position="1392"/>
    </location>
</feature>
<dbReference type="Gene3D" id="1.10.1200.10">
    <property type="entry name" value="ACP-like"/>
    <property type="match status" value="2"/>
</dbReference>
<proteinExistence type="predicted"/>
<dbReference type="GO" id="GO:0031177">
    <property type="term" value="F:phosphopantetheine binding"/>
    <property type="evidence" value="ECO:0007669"/>
    <property type="project" value="InterPro"/>
</dbReference>
<dbReference type="InterPro" id="IPR014043">
    <property type="entry name" value="Acyl_transferase_dom"/>
</dbReference>
<dbReference type="InterPro" id="IPR029063">
    <property type="entry name" value="SAM-dependent_MTases_sf"/>
</dbReference>
<dbReference type="SUPFAM" id="SSF55048">
    <property type="entry name" value="Probable ACP-binding domain of malonyl-CoA ACP transacylase"/>
    <property type="match status" value="1"/>
</dbReference>
<dbReference type="InterPro" id="IPR001375">
    <property type="entry name" value="Peptidase_S9_cat"/>
</dbReference>
<evidence type="ECO:0000256" key="5">
    <source>
        <dbReference type="ARBA" id="ARBA00022679"/>
    </source>
</evidence>
<dbReference type="InterPro" id="IPR032821">
    <property type="entry name" value="PKS_assoc"/>
</dbReference>
<evidence type="ECO:0000256" key="6">
    <source>
        <dbReference type="ARBA" id="ARBA00023268"/>
    </source>
</evidence>
<dbReference type="InterPro" id="IPR020807">
    <property type="entry name" value="PKS_DH"/>
</dbReference>
<evidence type="ECO:0000313" key="13">
    <source>
        <dbReference type="Proteomes" id="UP001287356"/>
    </source>
</evidence>
<feature type="domain" description="Carrier" evidence="9">
    <location>
        <begin position="1895"/>
        <end position="1971"/>
    </location>
</feature>
<feature type="region of interest" description="Disordered" evidence="8">
    <location>
        <begin position="935"/>
        <end position="957"/>
    </location>
</feature>
<dbReference type="Pfam" id="PF08242">
    <property type="entry name" value="Methyltransf_12"/>
    <property type="match status" value="1"/>
</dbReference>
<dbReference type="Pfam" id="PF21089">
    <property type="entry name" value="PKS_DH_N"/>
    <property type="match status" value="1"/>
</dbReference>
<dbReference type="CDD" id="cd00833">
    <property type="entry name" value="PKS"/>
    <property type="match status" value="1"/>
</dbReference>
<dbReference type="InterPro" id="IPR029058">
    <property type="entry name" value="AB_hydrolase_fold"/>
</dbReference>
<dbReference type="InterPro" id="IPR016035">
    <property type="entry name" value="Acyl_Trfase/lysoPLipase"/>
</dbReference>
<dbReference type="Gene3D" id="3.40.366.10">
    <property type="entry name" value="Malonyl-Coenzyme A Acyl Carrier Protein, domain 2"/>
    <property type="match status" value="2"/>
</dbReference>
<dbReference type="InterPro" id="IPR014031">
    <property type="entry name" value="Ketoacyl_synth_C"/>
</dbReference>
<dbReference type="Pfam" id="PF07859">
    <property type="entry name" value="Abhydrolase_3"/>
    <property type="match status" value="1"/>
</dbReference>
<dbReference type="InterPro" id="IPR016039">
    <property type="entry name" value="Thiolase-like"/>
</dbReference>
<evidence type="ECO:0000259" key="10">
    <source>
        <dbReference type="PROSITE" id="PS52004"/>
    </source>
</evidence>
<evidence type="ECO:0008006" key="14">
    <source>
        <dbReference type="Google" id="ProtNLM"/>
    </source>
</evidence>
<sequence>MDQKPDVQRPLPSCIVFGSLTTWPSEQELGLVHDRLLASKQHRDRSQPVVEALRSLPQLWDQLVSRHAGLARLPSGRDAADQLAQWASSLSGETQLLPQQAGQQQLNRLAMPVTVLRHFAQYCGFLDHLAVENTSSSSRGAAHAAVLDSLKAAGAGIQGFCVGLLSALAMAGAPDDEALARNVALAVRLAFAAGAFVDLDALDAGPTTCLAIRWRAPMGLDGVEEVLAKYEGSYISVLKDTYDASITLPTSSVAALKQDLTERRISAVDTGLGGRYHYAPLERVVQPILEACSTLGPTSFGPPRALVRSNDDGKALDDSTSSDHARAALRSMLSKRCEWTSVMAPAAEALQSLAGRPGAFIQSFGADAVPLSVSKDIKVVKAADILTANSKSHSQHGGSEQPQDQHQYPPGAIAVVGMSCKFPDSDSVDEFWQMLLDGRSAVQPIPPSRWTDDRSTRAGLYREKKKDNNKKTQIPQFMGNLVRDIDAFDHRFFKKSAREAASMDPQQRLLLEATYEAMASAGYFANPFRPHDVGVYIGMSSTDYDANVGTHAANAFSTLGTLRAFISGKLSHYFGWTSPSLTIDTACSSSAVAIHSACQAIRNGDCSRAVAGGVVLLTAPYIHENLAAAHFLSTTGPCKPFDARADGYCRGEGVGLVVLKDLAAAQRDGNEILAVIGASGVNQSRNCGAGNSAPIAVPVADSQRQLFETVAARAGIAPGDVSLVEAHGTGTPVGDPIEMESIRAVFGAGGNPAVRKQPLYVSSVKGAIGHLEGASGVAGLIRAILQIEKRTATVQTSFTTLNPKIAALEPDKIVIPTRNFALPQGDFLTACVNNYGAAGSNAALIVMQAPQKKRPGRTATPPSSLKQPILVAAHTPESLSAYCRALADQLQAQAHKNKNEAYDFPSLAYSLARRQNQELPYSLITSASDVHDLETQLRRQQHATSNGNSTNKLDPRPTKAPPLILAFGGQVGDHVGLDRDFWEQSALFRFHLDQCDETLQSLGRPSLLYPGVFSSDPVSDIAALHAMVFSVQYASAKAWIDAGLAVDALVGHSLGQLTALCVSGALTLADGLRLVVGRAELMQAHWGPERGAMLAVEAPMDTIQRLLADQQDKDDTLEVACYNGPRSHVLVGSAAAVDSFQRHLADKGVRAKRLAVTHGFHSRLTDAVVPPLEKLARGLGSMRAPQMRLETCSPDRSWTAVTPELVAGHTREPVYFTQAVRRLADSFGEGCTWLEAGTDSGVTAMVRRVLDDDKSNSKSHVFQPMALSRDNNKKKEPLLNTLADATVHLWRRGHQMRFWGFHPRQRAQYDFVRLPPYSFEKTRHWLDIVPLPEPVVISAPPPHLNGVAAEAPVEDEILPPTLITLESRSGDNETTFVVNPRCEEYTRFVGGHVVAGAPLCPATMYVEMAVRAASEVLAPAPMPAAFSVHDLQIESPLGLAADRRITLRVHRRPVAGSSSAFHFHVSSQPLHQAGRESRASVHATGQVILHDDSDDSGAAVRDELGRFERLVSQDAVDALLYAPDDDAAESVHGSMLYRLFSRVVEYQPLYRGIRNVAVAARGATDTAAGTVAMVEGDAMFRGNSDTLTLPSVVDAFIQLSGVHANVFDKGCGEGEVFVMTNLGRLVFGPGFSLGDEDNKKKTFKIWLTASKSRPSDKERTHDLFVYDAATGRIVVMILGARFTRVSYSSLAKVLSRANNTNTSNNKTELAPAPSPAAVQVRRQAQQAIELAPPVVASRLPALTPPPPVQQAKTPKITTAPVLDRSGAIFNDVCVLVERVAEVPRDQINGNVSLDEVGIDSLMLMEVFSEISAHFDVDLPLDALENMADVDALVRYLMQQGASGSSSSDTDTGIGSSEDVDVLSEDADAAATSTPASSTDVSVSSASLDAKTGSAAASGTLVAGLAALLQSHLELASPPTLQANLADLGLDSLLCIELASDVQAEFGVELDVYQLDEKSTFADLVKLVDPGFAAAVSKSLAATVATNGTTNGTSNGTKTQSWDAAGPVIANGIHKSTNSATSGAVSAKFNGHSSAPSSNAAQIYEDTRLGFDQFADEQGFTAFWTNVYPHQAALVVSYVGQAFKQLGVDLSSIAASRAIPPLQGVLPKHKHLVRQMHMILVDGGYIVGDKGDEDHYTRTTKPYDLALPESLLADITRRFPLHAAEHRLLDVTGSRMAACLTGRAEPLQLLFANKANRTLLAQVYEGGPVFRAATHFLAAYLTRVFSGSGEPVHILEVGAGTGGTTRYLVDHLTRAGVDFTYTFTDISAALVSQARSKFASSPPEIRDRMRYTTLDCEKPAPPELAGRYDVVVSTNCVHATPDVGVAARNIRQLLRPDGFLALVEFTRNLFWFDLVFGLLDGWWYFADGRDHALASAAFWDSALRGAGFPHVGFSGGDTDEARTLRVICAFNDGPREVSTFRPAVGSSAATAVSSPSSSLSSSSSSPSSTPSSAVISSRRAGVPVETVAWKHVDGVELLADVYYPLEADAPGSPKRPVALLLHGGGYVACTRRDIPMRHVKRLLGLGLLPVSVDYRLCPEVTLQAGALADAVDAIAWARGPASRVARHVDADRLAVVGWSVGGHLGMIAVAACRDAGIRPPDAVVAFYAPSDFESDWWKSPIYPTCIPETPETEVGYEEELLDGVGDQPITGYAPPSNRNRPGMFITLRDPRWRICAHMNWAAQMVPILVHGLPSRRQAKTLLANGTDKHHWTRLPWPTPAQVRTISPRALITGGAYAVPTFMVHGALDDMIPPRQTTDTVAALRARGVDAQLALVDGVGHGFDLAPGADPQGEGWLAVEQAYTFLCRYVVV</sequence>